<dbReference type="STRING" id="418985.A0A1V9XYZ8"/>
<feature type="domain" description="Nudix hydrolase" evidence="12">
    <location>
        <begin position="51"/>
        <end position="207"/>
    </location>
</feature>
<dbReference type="PANTHER" id="PTHR11839:SF15">
    <property type="entry name" value="URIDINE DIPHOSPHATE GLUCOSE PYROPHOSPHATASE NUDT14"/>
    <property type="match status" value="1"/>
</dbReference>
<evidence type="ECO:0000256" key="11">
    <source>
        <dbReference type="ARBA" id="ARBA00080475"/>
    </source>
</evidence>
<dbReference type="PANTHER" id="PTHR11839">
    <property type="entry name" value="UDP/ADP-SUGAR PYROPHOSPHATASE"/>
    <property type="match status" value="1"/>
</dbReference>
<comment type="function">
    <text evidence="8">Hydrolyzes UDP-glucose to glucose 1-phosphate and UMP and ADP-ribose to ribose 5-phosphate and AMP. The physiological substrate is probably UDP-glucose. Poor activity on other substrates such as ADP-glucose, CDP-glucose, GDP-glucose and GDP-mannose.</text>
</comment>
<gene>
    <name evidence="13" type="ORF">BIW11_02705</name>
</gene>
<dbReference type="GO" id="GO:0006753">
    <property type="term" value="P:nucleoside phosphate metabolic process"/>
    <property type="evidence" value="ECO:0007669"/>
    <property type="project" value="TreeGrafter"/>
</dbReference>
<dbReference type="SUPFAM" id="SSF55811">
    <property type="entry name" value="Nudix"/>
    <property type="match status" value="1"/>
</dbReference>
<comment type="caution">
    <text evidence="13">The sequence shown here is derived from an EMBL/GenBank/DDBJ whole genome shotgun (WGS) entry which is preliminary data.</text>
</comment>
<reference evidence="13 14" key="1">
    <citation type="journal article" date="2017" name="Gigascience">
        <title>Draft genome of the honey bee ectoparasitic mite, Tropilaelaps mercedesae, is shaped by the parasitic life history.</title>
        <authorList>
            <person name="Dong X."/>
            <person name="Armstrong S.D."/>
            <person name="Xia D."/>
            <person name="Makepeace B.L."/>
            <person name="Darby A.C."/>
            <person name="Kadowaki T."/>
        </authorList>
    </citation>
    <scope>NUCLEOTIDE SEQUENCE [LARGE SCALE GENOMIC DNA]</scope>
    <source>
        <strain evidence="13">Wuxi-XJTLU</strain>
    </source>
</reference>
<evidence type="ECO:0000313" key="13">
    <source>
        <dbReference type="EMBL" id="OQR78588.1"/>
    </source>
</evidence>
<protein>
    <recommendedName>
        <fullName evidence="10">Uridine diphosphate glucose pyrophosphatase NUDT14</fullName>
        <ecNumber evidence="9">3.6.1.45</ecNumber>
    </recommendedName>
    <alternativeName>
        <fullName evidence="11">Nucleoside diphosphate-linked moiety X motif 14</fullName>
    </alternativeName>
</protein>
<evidence type="ECO:0000256" key="1">
    <source>
        <dbReference type="ARBA" id="ARBA00001946"/>
    </source>
</evidence>
<keyword evidence="5" id="KW-0378">Hydrolase</keyword>
<keyword evidence="14" id="KW-1185">Reference proteome</keyword>
<dbReference type="OrthoDB" id="10249920at2759"/>
<dbReference type="InterPro" id="IPR004385">
    <property type="entry name" value="NDP_pyrophosphatase"/>
</dbReference>
<evidence type="ECO:0000256" key="8">
    <source>
        <dbReference type="ARBA" id="ARBA00054674"/>
    </source>
</evidence>
<sequence>MQLKGTWLLRKVIMDTIRNVRIVDCAESIYVKPFRVQYTQNGKQRFWDLCRVHDSVACLVYNTTRDCLLFVTQFRPAVYLNRSTIVDKAVDTDRYPGTLGLTLELCAGITDKNKSVEKIMQEELEEEIGYRVPLDRIKKVTSYRSGVGTQGSKQTLFYAIVSDEDIVSSGGGCESENEMIKVIELSPSEAQNILMDESVMRTPSLLFAVQWWMLNHASDALNKRPADKNKTEGK</sequence>
<evidence type="ECO:0000256" key="5">
    <source>
        <dbReference type="ARBA" id="ARBA00022801"/>
    </source>
</evidence>
<evidence type="ECO:0000313" key="14">
    <source>
        <dbReference type="Proteomes" id="UP000192247"/>
    </source>
</evidence>
<keyword evidence="4" id="KW-0963">Cytoplasm</keyword>
<dbReference type="FunFam" id="3.90.79.10:FF:000035">
    <property type="entry name" value="Uridine diphosphate glucose pyrophosphatase"/>
    <property type="match status" value="1"/>
</dbReference>
<dbReference type="GO" id="GO:0005737">
    <property type="term" value="C:cytoplasm"/>
    <property type="evidence" value="ECO:0007669"/>
    <property type="project" value="UniProtKB-SubCell"/>
</dbReference>
<evidence type="ECO:0000256" key="3">
    <source>
        <dbReference type="ARBA" id="ARBA00011738"/>
    </source>
</evidence>
<evidence type="ECO:0000256" key="6">
    <source>
        <dbReference type="ARBA" id="ARBA00022842"/>
    </source>
</evidence>
<proteinExistence type="predicted"/>
<keyword evidence="6" id="KW-0460">Magnesium</keyword>
<dbReference type="CDD" id="cd18887">
    <property type="entry name" value="NUDIX_UGPPase_Nudt14"/>
    <property type="match status" value="1"/>
</dbReference>
<dbReference type="NCBIfam" id="TIGR00052">
    <property type="entry name" value="nudix-type nucleoside diphosphatase, YffH/AdpP family"/>
    <property type="match status" value="1"/>
</dbReference>
<dbReference type="EC" id="3.6.1.45" evidence="9"/>
<evidence type="ECO:0000256" key="7">
    <source>
        <dbReference type="ARBA" id="ARBA00051086"/>
    </source>
</evidence>
<dbReference type="AlphaFoldDB" id="A0A1V9XYZ8"/>
<organism evidence="13 14">
    <name type="scientific">Tropilaelaps mercedesae</name>
    <dbReference type="NCBI Taxonomy" id="418985"/>
    <lineage>
        <taxon>Eukaryota</taxon>
        <taxon>Metazoa</taxon>
        <taxon>Ecdysozoa</taxon>
        <taxon>Arthropoda</taxon>
        <taxon>Chelicerata</taxon>
        <taxon>Arachnida</taxon>
        <taxon>Acari</taxon>
        <taxon>Parasitiformes</taxon>
        <taxon>Mesostigmata</taxon>
        <taxon>Gamasina</taxon>
        <taxon>Dermanyssoidea</taxon>
        <taxon>Laelapidae</taxon>
        <taxon>Tropilaelaps</taxon>
    </lineage>
</organism>
<evidence type="ECO:0000256" key="9">
    <source>
        <dbReference type="ARBA" id="ARBA00066480"/>
    </source>
</evidence>
<dbReference type="InParanoid" id="A0A1V9XYZ8"/>
<dbReference type="FunCoup" id="A0A1V9XYZ8">
    <property type="interactions" value="292"/>
</dbReference>
<dbReference type="InterPro" id="IPR000086">
    <property type="entry name" value="NUDIX_hydrolase_dom"/>
</dbReference>
<dbReference type="GO" id="GO:0019693">
    <property type="term" value="P:ribose phosphate metabolic process"/>
    <property type="evidence" value="ECO:0007669"/>
    <property type="project" value="TreeGrafter"/>
</dbReference>
<dbReference type="InterPro" id="IPR015797">
    <property type="entry name" value="NUDIX_hydrolase-like_dom_sf"/>
</dbReference>
<name>A0A1V9XYZ8_9ACAR</name>
<dbReference type="GO" id="GO:0008768">
    <property type="term" value="F:UDP-sugar diphosphatase activity"/>
    <property type="evidence" value="ECO:0007669"/>
    <property type="project" value="UniProtKB-EC"/>
</dbReference>
<accession>A0A1V9XYZ8</accession>
<dbReference type="Proteomes" id="UP000192247">
    <property type="component" value="Unassembled WGS sequence"/>
</dbReference>
<dbReference type="GO" id="GO:0046872">
    <property type="term" value="F:metal ion binding"/>
    <property type="evidence" value="ECO:0007669"/>
    <property type="project" value="InterPro"/>
</dbReference>
<dbReference type="EMBL" id="MNPL01002045">
    <property type="protein sequence ID" value="OQR78588.1"/>
    <property type="molecule type" value="Genomic_DNA"/>
</dbReference>
<comment type="catalytic activity">
    <reaction evidence="7">
        <text>UDP-sugar + H2O = UMP + alpha-D-aldose 1-phosphate.</text>
        <dbReference type="EC" id="3.6.1.45"/>
    </reaction>
</comment>
<evidence type="ECO:0000256" key="4">
    <source>
        <dbReference type="ARBA" id="ARBA00022490"/>
    </source>
</evidence>
<comment type="cofactor">
    <cofactor evidence="1">
        <name>Mg(2+)</name>
        <dbReference type="ChEBI" id="CHEBI:18420"/>
    </cofactor>
</comment>
<evidence type="ECO:0000259" key="12">
    <source>
        <dbReference type="PROSITE" id="PS51462"/>
    </source>
</evidence>
<evidence type="ECO:0000256" key="2">
    <source>
        <dbReference type="ARBA" id="ARBA00004496"/>
    </source>
</evidence>
<comment type="subunit">
    <text evidence="3">Homodimer.</text>
</comment>
<comment type="subcellular location">
    <subcellularLocation>
        <location evidence="2">Cytoplasm</location>
    </subcellularLocation>
</comment>
<dbReference type="PROSITE" id="PS51462">
    <property type="entry name" value="NUDIX"/>
    <property type="match status" value="1"/>
</dbReference>
<evidence type="ECO:0000256" key="10">
    <source>
        <dbReference type="ARBA" id="ARBA00071467"/>
    </source>
</evidence>
<dbReference type="Gene3D" id="3.90.79.10">
    <property type="entry name" value="Nucleoside Triphosphate Pyrophosphohydrolase"/>
    <property type="match status" value="1"/>
</dbReference>